<name>A0A9P8TP95_WICPI</name>
<reference evidence="1" key="1">
    <citation type="journal article" date="2021" name="Open Biol.">
        <title>Shared evolutionary footprints suggest mitochondrial oxidative damage underlies multiple complex I losses in fungi.</title>
        <authorList>
            <person name="Schikora-Tamarit M.A."/>
            <person name="Marcet-Houben M."/>
            <person name="Nosek J."/>
            <person name="Gabaldon T."/>
        </authorList>
    </citation>
    <scope>NUCLEOTIDE SEQUENCE</scope>
    <source>
        <strain evidence="1">CBS2887</strain>
    </source>
</reference>
<evidence type="ECO:0000313" key="2">
    <source>
        <dbReference type="Proteomes" id="UP000774326"/>
    </source>
</evidence>
<organism evidence="1 2">
    <name type="scientific">Wickerhamomyces pijperi</name>
    <name type="common">Yeast</name>
    <name type="synonym">Pichia pijperi</name>
    <dbReference type="NCBI Taxonomy" id="599730"/>
    <lineage>
        <taxon>Eukaryota</taxon>
        <taxon>Fungi</taxon>
        <taxon>Dikarya</taxon>
        <taxon>Ascomycota</taxon>
        <taxon>Saccharomycotina</taxon>
        <taxon>Saccharomycetes</taxon>
        <taxon>Phaffomycetales</taxon>
        <taxon>Wickerhamomycetaceae</taxon>
        <taxon>Wickerhamomyces</taxon>
    </lineage>
</organism>
<accession>A0A9P8TP95</accession>
<gene>
    <name evidence="1" type="ORF">WICPIJ_002999</name>
</gene>
<keyword evidence="2" id="KW-1185">Reference proteome</keyword>
<dbReference type="AlphaFoldDB" id="A0A9P8TP95"/>
<comment type="caution">
    <text evidence="1">The sequence shown here is derived from an EMBL/GenBank/DDBJ whole genome shotgun (WGS) entry which is preliminary data.</text>
</comment>
<sequence length="84" mass="9976">MSFSHRVNEFGVGGLRKDFTSREHTWLVGDTLHEELFTSFLDEELATMDFNWRVGWIMDNSGNLSTFKLILCEWIWTNCVWNRT</sequence>
<proteinExistence type="predicted"/>
<dbReference type="Proteomes" id="UP000774326">
    <property type="component" value="Unassembled WGS sequence"/>
</dbReference>
<protein>
    <submittedName>
        <fullName evidence="1">Uncharacterized protein</fullName>
    </submittedName>
</protein>
<reference evidence="1" key="2">
    <citation type="submission" date="2021-01" db="EMBL/GenBank/DDBJ databases">
        <authorList>
            <person name="Schikora-Tamarit M.A."/>
        </authorList>
    </citation>
    <scope>NUCLEOTIDE SEQUENCE</scope>
    <source>
        <strain evidence="1">CBS2887</strain>
    </source>
</reference>
<evidence type="ECO:0000313" key="1">
    <source>
        <dbReference type="EMBL" id="KAH3686000.1"/>
    </source>
</evidence>
<dbReference type="EMBL" id="JAEUBG010001689">
    <property type="protein sequence ID" value="KAH3686000.1"/>
    <property type="molecule type" value="Genomic_DNA"/>
</dbReference>